<protein>
    <submittedName>
        <fullName evidence="2">B-block binding subunit of TFIIIC</fullName>
    </submittedName>
</protein>
<dbReference type="GO" id="GO:0003700">
    <property type="term" value="F:DNA-binding transcription factor activity"/>
    <property type="evidence" value="ECO:0007669"/>
    <property type="project" value="InterPro"/>
</dbReference>
<dbReference type="Proteomes" id="UP000186940">
    <property type="component" value="Unassembled WGS sequence"/>
</dbReference>
<dbReference type="EMBL" id="LYOS01000001">
    <property type="protein sequence ID" value="OFV68595.1"/>
    <property type="molecule type" value="Genomic_DNA"/>
</dbReference>
<comment type="caution">
    <text evidence="2">The sequence shown here is derived from an EMBL/GenBank/DDBJ whole genome shotgun (WGS) entry which is preliminary data.</text>
</comment>
<dbReference type="InterPro" id="IPR036390">
    <property type="entry name" value="WH_DNA-bd_sf"/>
</dbReference>
<feature type="domain" description="HTH marR-type" evidence="1">
    <location>
        <begin position="6"/>
        <end position="50"/>
    </location>
</feature>
<proteinExistence type="predicted"/>
<dbReference type="InterPro" id="IPR000835">
    <property type="entry name" value="HTH_MarR-typ"/>
</dbReference>
<dbReference type="STRING" id="1838285.SCAL_000271"/>
<reference evidence="2" key="1">
    <citation type="submission" date="2016-05" db="EMBL/GenBank/DDBJ databases">
        <title>Microbial consortia oxidize butane by reversing methanogenesis.</title>
        <authorList>
            <person name="Laso-Perez R."/>
            <person name="Richter M."/>
            <person name="Wegener G."/>
            <person name="Musat F."/>
        </authorList>
    </citation>
    <scope>NUCLEOTIDE SEQUENCE [LARGE SCALE GENOMIC DNA]</scope>
    <source>
        <strain evidence="2">BOX2</strain>
    </source>
</reference>
<dbReference type="InterPro" id="IPR036388">
    <property type="entry name" value="WH-like_DNA-bd_sf"/>
</dbReference>
<evidence type="ECO:0000313" key="3">
    <source>
        <dbReference type="Proteomes" id="UP000186940"/>
    </source>
</evidence>
<keyword evidence="3" id="KW-1185">Reference proteome</keyword>
<dbReference type="SUPFAM" id="SSF46785">
    <property type="entry name" value="Winged helix' DNA-binding domain"/>
    <property type="match status" value="1"/>
</dbReference>
<gene>
    <name evidence="2" type="ORF">SCAL_000271</name>
</gene>
<dbReference type="AlphaFoldDB" id="A0A1F2PC27"/>
<sequence length="133" mass="15273">MLENVILDLIASEEGTGIRQSDIWKQIGIDSRTCSRIITRLEDKGLIIREWETVGNTRTYRVWFVSKKEDDKVEVERLIPSEKAVPEERPILSGAKDYTFLLANDTLAPCMNCNDKCTPETCIKLTEWINLLL</sequence>
<name>A0A1F2PC27_9EURY</name>
<evidence type="ECO:0000313" key="2">
    <source>
        <dbReference type="EMBL" id="OFV68595.1"/>
    </source>
</evidence>
<dbReference type="Pfam" id="PF01047">
    <property type="entry name" value="MarR"/>
    <property type="match status" value="1"/>
</dbReference>
<dbReference type="Gene3D" id="1.10.10.10">
    <property type="entry name" value="Winged helix-like DNA-binding domain superfamily/Winged helix DNA-binding domain"/>
    <property type="match status" value="1"/>
</dbReference>
<accession>A0A1F2PC27</accession>
<organism evidence="2 3">
    <name type="scientific">Candidatus Syntropharchaeum caldarium</name>
    <dbReference type="NCBI Taxonomy" id="1838285"/>
    <lineage>
        <taxon>Archaea</taxon>
        <taxon>Methanobacteriati</taxon>
        <taxon>Methanobacteriota</taxon>
        <taxon>Stenosarchaea group</taxon>
        <taxon>Methanomicrobia</taxon>
        <taxon>Methanosarcinales</taxon>
        <taxon>ANME-2 cluster</taxon>
        <taxon>Candidatus Syntropharchaeum</taxon>
    </lineage>
</organism>
<evidence type="ECO:0000259" key="1">
    <source>
        <dbReference type="Pfam" id="PF01047"/>
    </source>
</evidence>